<dbReference type="AlphaFoldDB" id="A0A1R3L7N8"/>
<dbReference type="EMBL" id="KV863329">
    <property type="protein sequence ID" value="ONK55637.1"/>
    <property type="molecule type" value="Genomic_DNA"/>
</dbReference>
<dbReference type="Proteomes" id="UP000243459">
    <property type="component" value="Unassembled WGS sequence"/>
</dbReference>
<proteinExistence type="predicted"/>
<keyword evidence="3" id="KW-1185">Reference proteome</keyword>
<feature type="compositionally biased region" description="Polar residues" evidence="1">
    <location>
        <begin position="10"/>
        <end position="19"/>
    </location>
</feature>
<feature type="compositionally biased region" description="Low complexity" evidence="1">
    <location>
        <begin position="175"/>
        <end position="194"/>
    </location>
</feature>
<feature type="compositionally biased region" description="Low complexity" evidence="1">
    <location>
        <begin position="67"/>
        <end position="87"/>
    </location>
</feature>
<gene>
    <name evidence="2" type="ORF">A4U43_UnF660</name>
</gene>
<evidence type="ECO:0000256" key="1">
    <source>
        <dbReference type="SAM" id="MobiDB-lite"/>
    </source>
</evidence>
<feature type="region of interest" description="Disordered" evidence="1">
    <location>
        <begin position="1"/>
        <end position="35"/>
    </location>
</feature>
<evidence type="ECO:0000313" key="3">
    <source>
        <dbReference type="Proteomes" id="UP000243459"/>
    </source>
</evidence>
<organism evidence="2 3">
    <name type="scientific">Asparagus officinalis</name>
    <name type="common">Garden asparagus</name>
    <dbReference type="NCBI Taxonomy" id="4686"/>
    <lineage>
        <taxon>Eukaryota</taxon>
        <taxon>Viridiplantae</taxon>
        <taxon>Streptophyta</taxon>
        <taxon>Embryophyta</taxon>
        <taxon>Tracheophyta</taxon>
        <taxon>Spermatophyta</taxon>
        <taxon>Magnoliopsida</taxon>
        <taxon>Liliopsida</taxon>
        <taxon>Asparagales</taxon>
        <taxon>Asparagaceae</taxon>
        <taxon>Asparagoideae</taxon>
        <taxon>Asparagus</taxon>
    </lineage>
</organism>
<name>A0A1R3L7N8_ASPOF</name>
<accession>A0A1R3L7N8</accession>
<reference evidence="3" key="1">
    <citation type="journal article" date="2017" name="Nat. Commun.">
        <title>The asparagus genome sheds light on the origin and evolution of a young Y chromosome.</title>
        <authorList>
            <person name="Harkess A."/>
            <person name="Zhou J."/>
            <person name="Xu C."/>
            <person name="Bowers J.E."/>
            <person name="Van der Hulst R."/>
            <person name="Ayyampalayam S."/>
            <person name="Mercati F."/>
            <person name="Riccardi P."/>
            <person name="McKain M.R."/>
            <person name="Kakrana A."/>
            <person name="Tang H."/>
            <person name="Ray J."/>
            <person name="Groenendijk J."/>
            <person name="Arikit S."/>
            <person name="Mathioni S.M."/>
            <person name="Nakano M."/>
            <person name="Shan H."/>
            <person name="Telgmann-Rauber A."/>
            <person name="Kanno A."/>
            <person name="Yue Z."/>
            <person name="Chen H."/>
            <person name="Li W."/>
            <person name="Chen Y."/>
            <person name="Xu X."/>
            <person name="Zhang Y."/>
            <person name="Luo S."/>
            <person name="Chen H."/>
            <person name="Gao J."/>
            <person name="Mao Z."/>
            <person name="Pires J.C."/>
            <person name="Luo M."/>
            <person name="Kudrna D."/>
            <person name="Wing R.A."/>
            <person name="Meyers B.C."/>
            <person name="Yi K."/>
            <person name="Kong H."/>
            <person name="Lavrijsen P."/>
            <person name="Sunseri F."/>
            <person name="Falavigna A."/>
            <person name="Ye Y."/>
            <person name="Leebens-Mack J.H."/>
            <person name="Chen G."/>
        </authorList>
    </citation>
    <scope>NUCLEOTIDE SEQUENCE [LARGE SCALE GENOMIC DNA]</scope>
    <source>
        <strain evidence="3">cv. DH0086</strain>
    </source>
</reference>
<feature type="region of interest" description="Disordered" evidence="1">
    <location>
        <begin position="48"/>
        <end position="101"/>
    </location>
</feature>
<dbReference type="Gramene" id="ONK55637">
    <property type="protein sequence ID" value="ONK55637"/>
    <property type="gene ID" value="A4U43_UnF660"/>
</dbReference>
<evidence type="ECO:0000313" key="2">
    <source>
        <dbReference type="EMBL" id="ONK55637.1"/>
    </source>
</evidence>
<sequence length="194" mass="20957">MERTHHATITPPNLQSPTPRKNLKKPSTILRPHWLSSTSILSPRLIRQRRPSNSHCQPALRPTIQTPRPSARRPPAAKAQAKPGPAAKHGDYCRASAPPTRGPLLQGTDGCGTSKTAQKLAWPTAGADTRTTGLFYTVWRPRRLRPSAVASPPQTLVLSLHRNQHLGLRRRLDGAAPARPSPASSSSLASSPSS</sequence>
<feature type="region of interest" description="Disordered" evidence="1">
    <location>
        <begin position="168"/>
        <end position="194"/>
    </location>
</feature>
<protein>
    <submittedName>
        <fullName evidence="2">Uncharacterized protein</fullName>
    </submittedName>
</protein>